<proteinExistence type="predicted"/>
<keyword evidence="2" id="KW-1185">Reference proteome</keyword>
<gene>
    <name evidence="1" type="ORF">SAMN05443144_14213</name>
</gene>
<evidence type="ECO:0000313" key="1">
    <source>
        <dbReference type="EMBL" id="SHG64957.1"/>
    </source>
</evidence>
<accession>A0A1M5LIT6</accession>
<dbReference type="OrthoDB" id="284716at2"/>
<dbReference type="AlphaFoldDB" id="A0A1M5LIT6"/>
<dbReference type="STRING" id="1194090.SAMN05443144_14213"/>
<evidence type="ECO:0008006" key="3">
    <source>
        <dbReference type="Google" id="ProtNLM"/>
    </source>
</evidence>
<dbReference type="RefSeq" id="WP_073068575.1">
    <property type="nucleotide sequence ID" value="NZ_FQUS01000042.1"/>
</dbReference>
<reference evidence="1 2" key="1">
    <citation type="submission" date="2016-11" db="EMBL/GenBank/DDBJ databases">
        <authorList>
            <person name="Jaros S."/>
            <person name="Januszkiewicz K."/>
            <person name="Wedrychowicz H."/>
        </authorList>
    </citation>
    <scope>NUCLEOTIDE SEQUENCE [LARGE SCALE GENOMIC DNA]</scope>
    <source>
        <strain evidence="1 2">DSM 21986</strain>
    </source>
</reference>
<name>A0A1M5LIT6_9BACT</name>
<evidence type="ECO:0000313" key="2">
    <source>
        <dbReference type="Proteomes" id="UP000184041"/>
    </source>
</evidence>
<dbReference type="Gene3D" id="3.40.50.450">
    <property type="match status" value="1"/>
</dbReference>
<dbReference type="SUPFAM" id="SSF52309">
    <property type="entry name" value="N-(deoxy)ribosyltransferase-like"/>
    <property type="match status" value="1"/>
</dbReference>
<dbReference type="EMBL" id="FQUS01000042">
    <property type="protein sequence ID" value="SHG64957.1"/>
    <property type="molecule type" value="Genomic_DNA"/>
</dbReference>
<organism evidence="1 2">
    <name type="scientific">Fodinibius roseus</name>
    <dbReference type="NCBI Taxonomy" id="1194090"/>
    <lineage>
        <taxon>Bacteria</taxon>
        <taxon>Pseudomonadati</taxon>
        <taxon>Balneolota</taxon>
        <taxon>Balneolia</taxon>
        <taxon>Balneolales</taxon>
        <taxon>Balneolaceae</taxon>
        <taxon>Fodinibius</taxon>
    </lineage>
</organism>
<protein>
    <recommendedName>
        <fullName evidence="3">Nucleoside 2-deoxyribosyltransferase</fullName>
    </recommendedName>
</protein>
<sequence>MKCPVCQRDAKVEKKDAGRYFKVECPKCGKFEWEKEIPMHLPDYQEHSIIISYWIRNNQKDEDKEDRLYLDDKLVKTIIRDIDLPSIAEKAQNLLLLIGNDLNRPDEKIELTNDKKLEYITKIGAKDDNELVYIIAYLKSQGLIETDLNYLFEAENKIFDNFVSFTFRGWSEFERFSSGEETKEVAFMAMDFNDSNVEKAYQDCFKPAVSKTGFELFNLREKPKAGLIDNRLRSEIRKSRFILADLTNNNLGAYWEAGFAEGLGRPVIYLCEKSHFKQFQTHFDTNHHYTVIYEMNNLNDAAEDLKATIRATLPAEAKMADE</sequence>
<dbReference type="Proteomes" id="UP000184041">
    <property type="component" value="Unassembled WGS sequence"/>
</dbReference>